<reference evidence="2" key="2">
    <citation type="submission" date="2020-05" db="UniProtKB">
        <authorList>
            <consortium name="EnsemblMetazoa"/>
        </authorList>
    </citation>
    <scope>IDENTIFICATION</scope>
    <source>
        <strain evidence="2">FAR1</strain>
    </source>
</reference>
<evidence type="ECO:0000313" key="2">
    <source>
        <dbReference type="EnsemblMetazoa" id="AFAF002973-PA"/>
    </source>
</evidence>
<sequence>MAARLIPTTGTAAGIGRIPTIPNPYCSSTSSTTRSTSDHTAAPSSPPIEADDAAPSPKKLSSSVPQDRRSERLPTPPATRFDAPPPPPQPPPPPPPPPPLAPPAFPAAWADFFDLLLRSVTAGSVSCALAFSTWLWRVFSSSTFFRLQLLSSSSELLFFILAARSRFFSFFRFDFSSPPFSPTLMMLLPSVADVPEPEPLALLGPMAIISISSTPES</sequence>
<evidence type="ECO:0000256" key="1">
    <source>
        <dbReference type="SAM" id="MobiDB-lite"/>
    </source>
</evidence>
<evidence type="ECO:0000313" key="3">
    <source>
        <dbReference type="Proteomes" id="UP000075886"/>
    </source>
</evidence>
<protein>
    <submittedName>
        <fullName evidence="2">Uncharacterized protein</fullName>
    </submittedName>
</protein>
<organism evidence="2 3">
    <name type="scientific">Anopheles farauti</name>
    <dbReference type="NCBI Taxonomy" id="69004"/>
    <lineage>
        <taxon>Eukaryota</taxon>
        <taxon>Metazoa</taxon>
        <taxon>Ecdysozoa</taxon>
        <taxon>Arthropoda</taxon>
        <taxon>Hexapoda</taxon>
        <taxon>Insecta</taxon>
        <taxon>Pterygota</taxon>
        <taxon>Neoptera</taxon>
        <taxon>Endopterygota</taxon>
        <taxon>Diptera</taxon>
        <taxon>Nematocera</taxon>
        <taxon>Culicoidea</taxon>
        <taxon>Culicidae</taxon>
        <taxon>Anophelinae</taxon>
        <taxon>Anopheles</taxon>
    </lineage>
</organism>
<reference evidence="3" key="1">
    <citation type="submission" date="2014-01" db="EMBL/GenBank/DDBJ databases">
        <title>The Genome Sequence of Anopheles farauti FAR1 (V2).</title>
        <authorList>
            <consortium name="The Broad Institute Genomics Platform"/>
            <person name="Neafsey D.E."/>
            <person name="Besansky N."/>
            <person name="Howell P."/>
            <person name="Walton C."/>
            <person name="Young S.K."/>
            <person name="Zeng Q."/>
            <person name="Gargeya S."/>
            <person name="Fitzgerald M."/>
            <person name="Haas B."/>
            <person name="Abouelleil A."/>
            <person name="Allen A.W."/>
            <person name="Alvarado L."/>
            <person name="Arachchi H.M."/>
            <person name="Berlin A.M."/>
            <person name="Chapman S.B."/>
            <person name="Gainer-Dewar J."/>
            <person name="Goldberg J."/>
            <person name="Griggs A."/>
            <person name="Gujja S."/>
            <person name="Hansen M."/>
            <person name="Howarth C."/>
            <person name="Imamovic A."/>
            <person name="Ireland A."/>
            <person name="Larimer J."/>
            <person name="McCowan C."/>
            <person name="Murphy C."/>
            <person name="Pearson M."/>
            <person name="Poon T.W."/>
            <person name="Priest M."/>
            <person name="Roberts A."/>
            <person name="Saif S."/>
            <person name="Shea T."/>
            <person name="Sisk P."/>
            <person name="Sykes S."/>
            <person name="Wortman J."/>
            <person name="Nusbaum C."/>
            <person name="Birren B."/>
        </authorList>
    </citation>
    <scope>NUCLEOTIDE SEQUENCE [LARGE SCALE GENOMIC DNA]</scope>
    <source>
        <strain evidence="3">FAR1</strain>
    </source>
</reference>
<dbReference type="VEuPathDB" id="VectorBase:AFAF002973"/>
<dbReference type="AlphaFoldDB" id="A0A182Q4L7"/>
<keyword evidence="3" id="KW-1185">Reference proteome</keyword>
<name>A0A182Q4L7_9DIPT</name>
<proteinExistence type="predicted"/>
<dbReference type="EMBL" id="AXCN02001467">
    <property type="status" value="NOT_ANNOTATED_CDS"/>
    <property type="molecule type" value="Genomic_DNA"/>
</dbReference>
<feature type="compositionally biased region" description="Pro residues" evidence="1">
    <location>
        <begin position="83"/>
        <end position="101"/>
    </location>
</feature>
<dbReference type="Proteomes" id="UP000075886">
    <property type="component" value="Unassembled WGS sequence"/>
</dbReference>
<accession>A0A182Q4L7</accession>
<feature type="region of interest" description="Disordered" evidence="1">
    <location>
        <begin position="1"/>
        <end position="101"/>
    </location>
</feature>
<dbReference type="EnsemblMetazoa" id="AFAF002973-RA">
    <property type="protein sequence ID" value="AFAF002973-PA"/>
    <property type="gene ID" value="AFAF002973"/>
</dbReference>